<gene>
    <name evidence="2" type="ORF">C2S53_019812</name>
</gene>
<comment type="caution">
    <text evidence="2">The sequence shown here is derived from an EMBL/GenBank/DDBJ whole genome shotgun (WGS) entry which is preliminary data.</text>
</comment>
<organism evidence="2 3">
    <name type="scientific">Perilla frutescens var. hirtella</name>
    <name type="common">Perilla citriodora</name>
    <name type="synonym">Perilla setoyensis</name>
    <dbReference type="NCBI Taxonomy" id="608512"/>
    <lineage>
        <taxon>Eukaryota</taxon>
        <taxon>Viridiplantae</taxon>
        <taxon>Streptophyta</taxon>
        <taxon>Embryophyta</taxon>
        <taxon>Tracheophyta</taxon>
        <taxon>Spermatophyta</taxon>
        <taxon>Magnoliopsida</taxon>
        <taxon>eudicotyledons</taxon>
        <taxon>Gunneridae</taxon>
        <taxon>Pentapetalae</taxon>
        <taxon>asterids</taxon>
        <taxon>lamiids</taxon>
        <taxon>Lamiales</taxon>
        <taxon>Lamiaceae</taxon>
        <taxon>Nepetoideae</taxon>
        <taxon>Elsholtzieae</taxon>
        <taxon>Perilla</taxon>
    </lineage>
</organism>
<evidence type="ECO:0000256" key="1">
    <source>
        <dbReference type="SAM" id="MobiDB-lite"/>
    </source>
</evidence>
<evidence type="ECO:0000313" key="3">
    <source>
        <dbReference type="Proteomes" id="UP001190926"/>
    </source>
</evidence>
<reference evidence="2 3" key="1">
    <citation type="journal article" date="2021" name="Nat. Commun.">
        <title>Incipient diploidization of the medicinal plant Perilla within 10,000 years.</title>
        <authorList>
            <person name="Zhang Y."/>
            <person name="Shen Q."/>
            <person name="Leng L."/>
            <person name="Zhang D."/>
            <person name="Chen S."/>
            <person name="Shi Y."/>
            <person name="Ning Z."/>
            <person name="Chen S."/>
        </authorList>
    </citation>
    <scope>NUCLEOTIDE SEQUENCE [LARGE SCALE GENOMIC DNA]</scope>
    <source>
        <strain evidence="3">cv. PC099</strain>
    </source>
</reference>
<protein>
    <submittedName>
        <fullName evidence="2">Uncharacterized protein</fullName>
    </submittedName>
</protein>
<keyword evidence="3" id="KW-1185">Reference proteome</keyword>
<dbReference type="AlphaFoldDB" id="A0AAD4PD04"/>
<feature type="compositionally biased region" description="Basic and acidic residues" evidence="1">
    <location>
        <begin position="190"/>
        <end position="221"/>
    </location>
</feature>
<dbReference type="PANTHER" id="PTHR38932:SF1">
    <property type="entry name" value="DUF4005 DOMAIN-CONTAINING PROTEIN"/>
    <property type="match status" value="1"/>
</dbReference>
<accession>A0AAD4PD04</accession>
<dbReference type="PANTHER" id="PTHR38932">
    <property type="entry name" value="BNAC03G64660D PROTEIN"/>
    <property type="match status" value="1"/>
</dbReference>
<dbReference type="Proteomes" id="UP001190926">
    <property type="component" value="Unassembled WGS sequence"/>
</dbReference>
<proteinExistence type="predicted"/>
<dbReference type="EMBL" id="SDAM02000045">
    <property type="protein sequence ID" value="KAH6834670.1"/>
    <property type="molecule type" value="Genomic_DNA"/>
</dbReference>
<evidence type="ECO:0000313" key="2">
    <source>
        <dbReference type="EMBL" id="KAH6834670.1"/>
    </source>
</evidence>
<name>A0AAD4PD04_PERFH</name>
<sequence length="221" mass="25106">MDLNVIMQWFLYVVPISKISDPENKILSLLNLGSFYKKKVKVREEFEEADQYDYERSSLQSLKAFEWLSLDHYSYDKSQGSVHVRIPGSSFPKSPTPGFQASEDEINKNKRALKGGGSNKHVRATSAPRLCSRAVLSSPDRERLIGSKTQTRRELLSPLKSHNSCLNRHTRCKIRSGDAEITAQQGHNKHPTESKKNIRAEGRPTPADKRHKKKDSEARCS</sequence>
<feature type="region of interest" description="Disordered" evidence="1">
    <location>
        <begin position="176"/>
        <end position="221"/>
    </location>
</feature>